<dbReference type="CDD" id="cd17502">
    <property type="entry name" value="MFS_Azr1_MDR_like"/>
    <property type="match status" value="1"/>
</dbReference>
<dbReference type="Gene3D" id="1.20.1720.10">
    <property type="entry name" value="Multidrug resistance protein D"/>
    <property type="match status" value="1"/>
</dbReference>
<dbReference type="SUPFAM" id="SSF103473">
    <property type="entry name" value="MFS general substrate transporter"/>
    <property type="match status" value="1"/>
</dbReference>
<dbReference type="PRINTS" id="PR01036">
    <property type="entry name" value="TCRTETB"/>
</dbReference>
<comment type="caution">
    <text evidence="9">The sequence shown here is derived from an EMBL/GenBank/DDBJ whole genome shotgun (WGS) entry which is preliminary data.</text>
</comment>
<feature type="transmembrane region" description="Helical" evidence="7">
    <location>
        <begin position="51"/>
        <end position="70"/>
    </location>
</feature>
<evidence type="ECO:0000256" key="6">
    <source>
        <dbReference type="ARBA" id="ARBA00023136"/>
    </source>
</evidence>
<feature type="transmembrane region" description="Helical" evidence="7">
    <location>
        <begin position="329"/>
        <end position="348"/>
    </location>
</feature>
<keyword evidence="6 7" id="KW-0472">Membrane</keyword>
<dbReference type="PANTHER" id="PTHR23501">
    <property type="entry name" value="MAJOR FACILITATOR SUPERFAMILY"/>
    <property type="match status" value="1"/>
</dbReference>
<dbReference type="AlphaFoldDB" id="A0A6N7PHT3"/>
<feature type="domain" description="Major facilitator superfamily (MFS) profile" evidence="8">
    <location>
        <begin position="17"/>
        <end position="482"/>
    </location>
</feature>
<organism evidence="9 10">
    <name type="scientific">Polyangium spumosum</name>
    <dbReference type="NCBI Taxonomy" id="889282"/>
    <lineage>
        <taxon>Bacteria</taxon>
        <taxon>Pseudomonadati</taxon>
        <taxon>Myxococcota</taxon>
        <taxon>Polyangia</taxon>
        <taxon>Polyangiales</taxon>
        <taxon>Polyangiaceae</taxon>
        <taxon>Polyangium</taxon>
    </lineage>
</organism>
<proteinExistence type="predicted"/>
<evidence type="ECO:0000313" key="10">
    <source>
        <dbReference type="Proteomes" id="UP000440224"/>
    </source>
</evidence>
<evidence type="ECO:0000256" key="2">
    <source>
        <dbReference type="ARBA" id="ARBA00022448"/>
    </source>
</evidence>
<feature type="transmembrane region" description="Helical" evidence="7">
    <location>
        <begin position="107"/>
        <end position="128"/>
    </location>
</feature>
<feature type="transmembrane region" description="Helical" evidence="7">
    <location>
        <begin position="203"/>
        <end position="223"/>
    </location>
</feature>
<protein>
    <submittedName>
        <fullName evidence="9">MFS transporter</fullName>
    </submittedName>
</protein>
<feature type="transmembrane region" description="Helical" evidence="7">
    <location>
        <begin position="229"/>
        <end position="245"/>
    </location>
</feature>
<dbReference type="Proteomes" id="UP000440224">
    <property type="component" value="Unassembled WGS sequence"/>
</dbReference>
<evidence type="ECO:0000259" key="8">
    <source>
        <dbReference type="PROSITE" id="PS50850"/>
    </source>
</evidence>
<evidence type="ECO:0000256" key="4">
    <source>
        <dbReference type="ARBA" id="ARBA00022692"/>
    </source>
</evidence>
<evidence type="ECO:0000256" key="3">
    <source>
        <dbReference type="ARBA" id="ARBA00022475"/>
    </source>
</evidence>
<feature type="transmembrane region" description="Helical" evidence="7">
    <location>
        <begin position="140"/>
        <end position="158"/>
    </location>
</feature>
<keyword evidence="10" id="KW-1185">Reference proteome</keyword>
<feature type="transmembrane region" description="Helical" evidence="7">
    <location>
        <begin position="354"/>
        <end position="376"/>
    </location>
</feature>
<dbReference type="GO" id="GO:0022857">
    <property type="term" value="F:transmembrane transporter activity"/>
    <property type="evidence" value="ECO:0007669"/>
    <property type="project" value="InterPro"/>
</dbReference>
<gene>
    <name evidence="9" type="ORF">GF068_05435</name>
</gene>
<feature type="transmembrane region" description="Helical" evidence="7">
    <location>
        <begin position="459"/>
        <end position="478"/>
    </location>
</feature>
<comment type="subcellular location">
    <subcellularLocation>
        <location evidence="1">Cell membrane</location>
        <topology evidence="1">Multi-pass membrane protein</topology>
    </subcellularLocation>
</comment>
<dbReference type="FunFam" id="1.20.1720.10:FF:000004">
    <property type="entry name" value="EmrB/QacA family drug resistance transporter"/>
    <property type="match status" value="1"/>
</dbReference>
<evidence type="ECO:0000256" key="1">
    <source>
        <dbReference type="ARBA" id="ARBA00004651"/>
    </source>
</evidence>
<dbReference type="InterPro" id="IPR011701">
    <property type="entry name" value="MFS"/>
</dbReference>
<keyword evidence="2" id="KW-0813">Transport</keyword>
<reference evidence="9 10" key="1">
    <citation type="submission" date="2019-10" db="EMBL/GenBank/DDBJ databases">
        <title>A soil myxobacterium in the family Polyangiaceae.</title>
        <authorList>
            <person name="Li Y."/>
            <person name="Wang J."/>
        </authorList>
    </citation>
    <scope>NUCLEOTIDE SEQUENCE [LARGE SCALE GENOMIC DNA]</scope>
    <source>
        <strain evidence="9 10">DSM 14734</strain>
    </source>
</reference>
<feature type="transmembrane region" description="Helical" evidence="7">
    <location>
        <begin position="82"/>
        <end position="101"/>
    </location>
</feature>
<feature type="transmembrane region" description="Helical" evidence="7">
    <location>
        <begin position="301"/>
        <end position="322"/>
    </location>
</feature>
<dbReference type="PROSITE" id="PS50850">
    <property type="entry name" value="MFS"/>
    <property type="match status" value="1"/>
</dbReference>
<dbReference type="InterPro" id="IPR020846">
    <property type="entry name" value="MFS_dom"/>
</dbReference>
<feature type="transmembrane region" description="Helical" evidence="7">
    <location>
        <begin position="170"/>
        <end position="191"/>
    </location>
</feature>
<dbReference type="Gene3D" id="1.20.1250.20">
    <property type="entry name" value="MFS general substrate transporter like domains"/>
    <property type="match status" value="1"/>
</dbReference>
<dbReference type="InterPro" id="IPR036259">
    <property type="entry name" value="MFS_trans_sf"/>
</dbReference>
<feature type="transmembrane region" description="Helical" evidence="7">
    <location>
        <begin position="396"/>
        <end position="418"/>
    </location>
</feature>
<dbReference type="Pfam" id="PF07690">
    <property type="entry name" value="MFS_1"/>
    <property type="match status" value="1"/>
</dbReference>
<evidence type="ECO:0000256" key="7">
    <source>
        <dbReference type="SAM" id="Phobius"/>
    </source>
</evidence>
<feature type="transmembrane region" description="Helical" evidence="7">
    <location>
        <begin position="16"/>
        <end position="39"/>
    </location>
</feature>
<dbReference type="OrthoDB" id="9807274at2"/>
<dbReference type="GO" id="GO:0005886">
    <property type="term" value="C:plasma membrane"/>
    <property type="evidence" value="ECO:0007669"/>
    <property type="project" value="UniProtKB-SubCell"/>
</dbReference>
<keyword evidence="5 7" id="KW-1133">Transmembrane helix</keyword>
<evidence type="ECO:0000313" key="9">
    <source>
        <dbReference type="EMBL" id="MRG91367.1"/>
    </source>
</evidence>
<dbReference type="EMBL" id="WJIE01000001">
    <property type="protein sequence ID" value="MRG91367.1"/>
    <property type="molecule type" value="Genomic_DNA"/>
</dbReference>
<evidence type="ECO:0000256" key="5">
    <source>
        <dbReference type="ARBA" id="ARBA00022989"/>
    </source>
</evidence>
<keyword evidence="4 7" id="KW-0812">Transmembrane</keyword>
<feature type="transmembrane region" description="Helical" evidence="7">
    <location>
        <begin position="266"/>
        <end position="289"/>
    </location>
</feature>
<dbReference type="PANTHER" id="PTHR23501:SF191">
    <property type="entry name" value="VACUOLAR BASIC AMINO ACID TRANSPORTER 4"/>
    <property type="match status" value="1"/>
</dbReference>
<keyword evidence="3" id="KW-1003">Cell membrane</keyword>
<sequence>MVAVSAPHERHTRRGLTLAGLVLALAMAALEATVVATAMPTVTGDLGGIQYYSWVTNAYLITSAITVPMFGKLADLHGRKPVLLAGIAIFLLGSAASGAATSMPALIAFRAIQGLGAGAMQPMPLTIIGDIYGIEERSRLQGLFGAAWGFFGLVGPIIGGVIVENVSWRWVFYMNLPFGVAAAALVMTALHERVEKQKRRLDLVGAFLLAAFVTALLLASSGVHDAAEWAYVLATVLLLGAFLFVERRAEEPLLPLSLFTRRVIALSSAIGAVIGGAMIAILTYVPLYIQGVRGGTPTQAGSSITPMLITWPIASTLSGRILPRVGFRALVRFGMGCTAVAAVALPFVAEQGPLALRVVTGIFGLGMGAANTALIISVQTAVRWEQRGVATASTMFFRTIGGAVAVGVMGGVIVSALAKDTSLPKDAASRALSREGMSAIGPDVVQRISGLLAEGLGTAFWMIAGLGVTAFVAALFFPDVPLAKPAAKEAPASSAGSS</sequence>
<name>A0A6N7PHT3_9BACT</name>
<accession>A0A6N7PHT3</accession>